<proteinExistence type="inferred from homology"/>
<feature type="binding site" evidence="5 10">
    <location>
        <position position="420"/>
    </location>
    <ligand>
        <name>Zn(2+)</name>
        <dbReference type="ChEBI" id="CHEBI:29105"/>
    </ligand>
</feature>
<dbReference type="InterPro" id="IPR001692">
    <property type="entry name" value="Histidinol_DH_CS"/>
</dbReference>
<dbReference type="GO" id="GO:0004399">
    <property type="term" value="F:histidinol dehydrogenase activity"/>
    <property type="evidence" value="ECO:0007669"/>
    <property type="project" value="UniProtKB-UniRule"/>
</dbReference>
<keyword evidence="3 5" id="KW-0862">Zinc</keyword>
<dbReference type="InterPro" id="IPR016161">
    <property type="entry name" value="Ald_DH/histidinol_DH"/>
</dbReference>
<dbReference type="PANTHER" id="PTHR21256:SF2">
    <property type="entry name" value="HISTIDINE BIOSYNTHESIS TRIFUNCTIONAL PROTEIN"/>
    <property type="match status" value="1"/>
</dbReference>
<dbReference type="InterPro" id="IPR022695">
    <property type="entry name" value="Histidinol_DH_monofunct"/>
</dbReference>
<feature type="binding site" evidence="5 9">
    <location>
        <position position="262"/>
    </location>
    <ligand>
        <name>substrate</name>
    </ligand>
</feature>
<evidence type="ECO:0000256" key="6">
    <source>
        <dbReference type="PIRNR" id="PIRNR000099"/>
    </source>
</evidence>
<dbReference type="InterPro" id="IPR012131">
    <property type="entry name" value="Hstdl_DH"/>
</dbReference>
<keyword evidence="13" id="KW-1185">Reference proteome</keyword>
<evidence type="ECO:0000256" key="2">
    <source>
        <dbReference type="ARBA" id="ARBA00022723"/>
    </source>
</evidence>
<dbReference type="PRINTS" id="PR00083">
    <property type="entry name" value="HOLDHDRGNASE"/>
</dbReference>
<evidence type="ECO:0000256" key="3">
    <source>
        <dbReference type="ARBA" id="ARBA00022833"/>
    </source>
</evidence>
<evidence type="ECO:0000256" key="4">
    <source>
        <dbReference type="ARBA" id="ARBA00023002"/>
    </source>
</evidence>
<evidence type="ECO:0000256" key="8">
    <source>
        <dbReference type="PIRSR" id="PIRSR000099-2"/>
    </source>
</evidence>
<evidence type="ECO:0000313" key="13">
    <source>
        <dbReference type="Proteomes" id="UP000436016"/>
    </source>
</evidence>
<dbReference type="PIRSF" id="PIRSF000099">
    <property type="entry name" value="Histidinol_dh"/>
    <property type="match status" value="1"/>
</dbReference>
<protein>
    <recommendedName>
        <fullName evidence="5">Histidinol dehydrogenase</fullName>
        <shortName evidence="5">HDH</shortName>
        <ecNumber evidence="5">1.1.1.23</ecNumber>
    </recommendedName>
</protein>
<dbReference type="GO" id="GO:0005829">
    <property type="term" value="C:cytosol"/>
    <property type="evidence" value="ECO:0007669"/>
    <property type="project" value="TreeGrafter"/>
</dbReference>
<name>A0A6B0TYN7_9RHOB</name>
<keyword evidence="5 8" id="KW-0520">NAD</keyword>
<comment type="function">
    <text evidence="5">Catalyzes the sequential NAD-dependent oxidations of L-histidinol to L-histidinaldehyde and then to L-histidine.</text>
</comment>
<dbReference type="RefSeq" id="WP_160856126.1">
    <property type="nucleotide sequence ID" value="NZ_WUWG01000006.1"/>
</dbReference>
<keyword evidence="4 5" id="KW-0560">Oxidoreductase</keyword>
<feature type="binding site" evidence="5 10">
    <location>
        <position position="262"/>
    </location>
    <ligand>
        <name>Zn(2+)</name>
        <dbReference type="ChEBI" id="CHEBI:29105"/>
    </ligand>
</feature>
<feature type="binding site" evidence="5 9">
    <location>
        <position position="420"/>
    </location>
    <ligand>
        <name>substrate</name>
    </ligand>
</feature>
<dbReference type="UniPathway" id="UPA00031">
    <property type="reaction ID" value="UER00014"/>
</dbReference>
<comment type="caution">
    <text evidence="12">The sequence shown here is derived from an EMBL/GenBank/DDBJ whole genome shotgun (WGS) entry which is preliminary data.</text>
</comment>
<dbReference type="SUPFAM" id="SSF53720">
    <property type="entry name" value="ALDH-like"/>
    <property type="match status" value="1"/>
</dbReference>
<feature type="binding site" evidence="5 8">
    <location>
        <position position="214"/>
    </location>
    <ligand>
        <name>NAD(+)</name>
        <dbReference type="ChEBI" id="CHEBI:57540"/>
    </ligand>
</feature>
<comment type="catalytic activity">
    <reaction evidence="5">
        <text>L-histidinol + 2 NAD(+) + H2O = L-histidine + 2 NADH + 3 H(+)</text>
        <dbReference type="Rhea" id="RHEA:20641"/>
        <dbReference type="ChEBI" id="CHEBI:15377"/>
        <dbReference type="ChEBI" id="CHEBI:15378"/>
        <dbReference type="ChEBI" id="CHEBI:57540"/>
        <dbReference type="ChEBI" id="CHEBI:57595"/>
        <dbReference type="ChEBI" id="CHEBI:57699"/>
        <dbReference type="ChEBI" id="CHEBI:57945"/>
        <dbReference type="EC" id="1.1.1.23"/>
    </reaction>
</comment>
<dbReference type="HAMAP" id="MF_01024">
    <property type="entry name" value="HisD"/>
    <property type="match status" value="1"/>
</dbReference>
<dbReference type="Gene3D" id="3.40.50.1980">
    <property type="entry name" value="Nitrogenase molybdenum iron protein domain"/>
    <property type="match status" value="2"/>
</dbReference>
<feature type="binding site" evidence="5 10">
    <location>
        <position position="259"/>
    </location>
    <ligand>
        <name>Zn(2+)</name>
        <dbReference type="ChEBI" id="CHEBI:29105"/>
    </ligand>
</feature>
<keyword evidence="5" id="KW-0028">Amino-acid biosynthesis</keyword>
<comment type="similarity">
    <text evidence="1 5 6 11">Belongs to the histidinol dehydrogenase family.</text>
</comment>
<organism evidence="12 13">
    <name type="scientific">Oceanomicrobium pacificus</name>
    <dbReference type="NCBI Taxonomy" id="2692916"/>
    <lineage>
        <taxon>Bacteria</taxon>
        <taxon>Pseudomonadati</taxon>
        <taxon>Pseudomonadota</taxon>
        <taxon>Alphaproteobacteria</taxon>
        <taxon>Rhodobacterales</taxon>
        <taxon>Paracoccaceae</taxon>
        <taxon>Oceanomicrobium</taxon>
    </lineage>
</organism>
<dbReference type="CDD" id="cd06572">
    <property type="entry name" value="Histidinol_dh"/>
    <property type="match status" value="1"/>
</dbReference>
<dbReference type="GO" id="GO:0051287">
    <property type="term" value="F:NAD binding"/>
    <property type="evidence" value="ECO:0007669"/>
    <property type="project" value="InterPro"/>
</dbReference>
<feature type="binding site" evidence="5 8">
    <location>
        <position position="130"/>
    </location>
    <ligand>
        <name>NAD(+)</name>
        <dbReference type="ChEBI" id="CHEBI:57540"/>
    </ligand>
</feature>
<feature type="binding site" evidence="5 8">
    <location>
        <position position="191"/>
    </location>
    <ligand>
        <name>NAD(+)</name>
        <dbReference type="ChEBI" id="CHEBI:57540"/>
    </ligand>
</feature>
<sequence length="436" mass="46014">MPVFLDATSAGFEADFAAFLETKREISADVDATVADILETVRARGDAALVDYTNRFDRLSLSADGLEIGAEEIDAAIAKVPPADRAALELAADRIRAYHEKQRPEDARWEDAAGASIGWRWTAVQAAGLYVPGGLASYPSSVLMNAIPAKVAGVEELIVCVPTPKGAVNPLVLLAARIAGVDRVFRIGGAQAVAALAYGTETVPKVDKITGPGNAYVAAAKRRVFGHVGIDMIAGPSEILVIADAENDPDWIALDLLSQAEHDESAQSILITTDAEFGRAVAAAVEKRLKTLTRAAIAGPSWRDYGAVITVPDMATAIALSDRIAPEHLEICTSDADAVAARIRHAGAIFIGAWTPEAIGDYVGGPNHVLPTARSARFSSGLSVLDFMKRTTVARMSPDALAAIGPAAERLAICEDLEAHGLSVRARLDRLNRGRE</sequence>
<dbReference type="FunFam" id="3.40.50.1980:FF:000001">
    <property type="entry name" value="Histidinol dehydrogenase"/>
    <property type="match status" value="1"/>
</dbReference>
<evidence type="ECO:0000256" key="5">
    <source>
        <dbReference type="HAMAP-Rule" id="MF_01024"/>
    </source>
</evidence>
<feature type="active site" description="Proton acceptor" evidence="5 7">
    <location>
        <position position="327"/>
    </location>
</feature>
<dbReference type="Proteomes" id="UP000436016">
    <property type="component" value="Unassembled WGS sequence"/>
</dbReference>
<feature type="binding site" evidence="5 10">
    <location>
        <position position="361"/>
    </location>
    <ligand>
        <name>Zn(2+)</name>
        <dbReference type="ChEBI" id="CHEBI:29105"/>
    </ligand>
</feature>
<keyword evidence="5" id="KW-0368">Histidine biosynthesis</keyword>
<evidence type="ECO:0000256" key="1">
    <source>
        <dbReference type="ARBA" id="ARBA00010178"/>
    </source>
</evidence>
<dbReference type="GO" id="GO:0000105">
    <property type="term" value="P:L-histidine biosynthetic process"/>
    <property type="evidence" value="ECO:0007669"/>
    <property type="project" value="UniProtKB-UniRule"/>
</dbReference>
<dbReference type="FunFam" id="3.40.50.1980:FF:000026">
    <property type="entry name" value="Histidinol dehydrogenase"/>
    <property type="match status" value="1"/>
</dbReference>
<feature type="binding site" evidence="5 9">
    <location>
        <position position="237"/>
    </location>
    <ligand>
        <name>substrate</name>
    </ligand>
</feature>
<dbReference type="NCBIfam" id="TIGR00069">
    <property type="entry name" value="hisD"/>
    <property type="match status" value="1"/>
</dbReference>
<comment type="cofactor">
    <cofactor evidence="5 10">
        <name>Zn(2+)</name>
        <dbReference type="ChEBI" id="CHEBI:29105"/>
    </cofactor>
    <text evidence="5 10">Binds 1 zinc ion per subunit.</text>
</comment>
<evidence type="ECO:0000256" key="11">
    <source>
        <dbReference type="RuleBase" id="RU004175"/>
    </source>
</evidence>
<dbReference type="EC" id="1.1.1.23" evidence="5"/>
<reference evidence="12 13" key="1">
    <citation type="submission" date="2019-12" db="EMBL/GenBank/DDBJ databases">
        <title>Strain KN286 was isolated from seawater, which was collected from Caroline Seamount in the tropical western Pacific.</title>
        <authorList>
            <person name="Wang Q."/>
        </authorList>
    </citation>
    <scope>NUCLEOTIDE SEQUENCE [LARGE SCALE GENOMIC DNA]</scope>
    <source>
        <strain evidence="12 13">KN286</strain>
    </source>
</reference>
<dbReference type="Pfam" id="PF00815">
    <property type="entry name" value="Histidinol_dh"/>
    <property type="match status" value="1"/>
</dbReference>
<feature type="active site" description="Proton acceptor" evidence="5 7">
    <location>
        <position position="328"/>
    </location>
</feature>
<evidence type="ECO:0000313" key="12">
    <source>
        <dbReference type="EMBL" id="MXU66538.1"/>
    </source>
</evidence>
<dbReference type="EMBL" id="WUWG01000006">
    <property type="protein sequence ID" value="MXU66538.1"/>
    <property type="molecule type" value="Genomic_DNA"/>
</dbReference>
<accession>A0A6B0TYN7</accession>
<evidence type="ECO:0000256" key="10">
    <source>
        <dbReference type="PIRSR" id="PIRSR000099-4"/>
    </source>
</evidence>
<dbReference type="Gene3D" id="1.20.5.1300">
    <property type="match status" value="1"/>
</dbReference>
<dbReference type="AlphaFoldDB" id="A0A6B0TYN7"/>
<feature type="binding site" evidence="5 9">
    <location>
        <position position="415"/>
    </location>
    <ligand>
        <name>substrate</name>
    </ligand>
</feature>
<comment type="pathway">
    <text evidence="5">Amino-acid biosynthesis; L-histidine biosynthesis; L-histidine from 5-phospho-alpha-D-ribose 1-diphosphate: step 9/9.</text>
</comment>
<dbReference type="PANTHER" id="PTHR21256">
    <property type="entry name" value="HISTIDINOL DEHYDROGENASE HDH"/>
    <property type="match status" value="1"/>
</dbReference>
<evidence type="ECO:0000256" key="9">
    <source>
        <dbReference type="PIRSR" id="PIRSR000099-3"/>
    </source>
</evidence>
<feature type="binding site" evidence="5 9">
    <location>
        <position position="328"/>
    </location>
    <ligand>
        <name>substrate</name>
    </ligand>
</feature>
<feature type="binding site" evidence="5 9">
    <location>
        <position position="259"/>
    </location>
    <ligand>
        <name>substrate</name>
    </ligand>
</feature>
<feature type="binding site" evidence="5 9">
    <location>
        <position position="361"/>
    </location>
    <ligand>
        <name>substrate</name>
    </ligand>
</feature>
<dbReference type="GO" id="GO:0008270">
    <property type="term" value="F:zinc ion binding"/>
    <property type="evidence" value="ECO:0007669"/>
    <property type="project" value="UniProtKB-UniRule"/>
</dbReference>
<gene>
    <name evidence="5 12" type="primary">hisD</name>
    <name evidence="12" type="ORF">GSH16_13895</name>
</gene>
<keyword evidence="2 5" id="KW-0479">Metal-binding</keyword>
<dbReference type="PROSITE" id="PS00611">
    <property type="entry name" value="HISOL_DEHYDROGENASE"/>
    <property type="match status" value="1"/>
</dbReference>
<evidence type="ECO:0000256" key="7">
    <source>
        <dbReference type="PIRSR" id="PIRSR000099-1"/>
    </source>
</evidence>